<dbReference type="Proteomes" id="UP000265520">
    <property type="component" value="Unassembled WGS sequence"/>
</dbReference>
<keyword evidence="1" id="KW-0540">Nuclease</keyword>
<dbReference type="AlphaFoldDB" id="A0A392VEF9"/>
<organism evidence="1 2">
    <name type="scientific">Trifolium medium</name>
    <dbReference type="NCBI Taxonomy" id="97028"/>
    <lineage>
        <taxon>Eukaryota</taxon>
        <taxon>Viridiplantae</taxon>
        <taxon>Streptophyta</taxon>
        <taxon>Embryophyta</taxon>
        <taxon>Tracheophyta</taxon>
        <taxon>Spermatophyta</taxon>
        <taxon>Magnoliopsida</taxon>
        <taxon>eudicotyledons</taxon>
        <taxon>Gunneridae</taxon>
        <taxon>Pentapetalae</taxon>
        <taxon>rosids</taxon>
        <taxon>fabids</taxon>
        <taxon>Fabales</taxon>
        <taxon>Fabaceae</taxon>
        <taxon>Papilionoideae</taxon>
        <taxon>50 kb inversion clade</taxon>
        <taxon>NPAAA clade</taxon>
        <taxon>Hologalegina</taxon>
        <taxon>IRL clade</taxon>
        <taxon>Trifolieae</taxon>
        <taxon>Trifolium</taxon>
    </lineage>
</organism>
<name>A0A392VEF9_9FABA</name>
<dbReference type="GO" id="GO:0004527">
    <property type="term" value="F:exonuclease activity"/>
    <property type="evidence" value="ECO:0007669"/>
    <property type="project" value="UniProtKB-KW"/>
</dbReference>
<keyword evidence="1" id="KW-0269">Exonuclease</keyword>
<accession>A0A392VEF9</accession>
<reference evidence="1 2" key="1">
    <citation type="journal article" date="2018" name="Front. Plant Sci.">
        <title>Red Clover (Trifolium pratense) and Zigzag Clover (T. medium) - A Picture of Genomic Similarities and Differences.</title>
        <authorList>
            <person name="Dluhosova J."/>
            <person name="Istvanek J."/>
            <person name="Nedelnik J."/>
            <person name="Repkova J."/>
        </authorList>
    </citation>
    <scope>NUCLEOTIDE SEQUENCE [LARGE SCALE GENOMIC DNA]</scope>
    <source>
        <strain evidence="2">cv. 10/8</strain>
        <tissue evidence="1">Leaf</tissue>
    </source>
</reference>
<evidence type="ECO:0000313" key="1">
    <source>
        <dbReference type="EMBL" id="MCI85669.1"/>
    </source>
</evidence>
<protein>
    <submittedName>
        <fullName evidence="1">Endonuclease/exonuclease/phosphatase family protein</fullName>
    </submittedName>
</protein>
<evidence type="ECO:0000313" key="2">
    <source>
        <dbReference type="Proteomes" id="UP000265520"/>
    </source>
</evidence>
<feature type="non-terminal residue" evidence="1">
    <location>
        <position position="52"/>
    </location>
</feature>
<comment type="caution">
    <text evidence="1">The sequence shown here is derived from an EMBL/GenBank/DDBJ whole genome shotgun (WGS) entry which is preliminary data.</text>
</comment>
<dbReference type="GO" id="GO:0004519">
    <property type="term" value="F:endonuclease activity"/>
    <property type="evidence" value="ECO:0007669"/>
    <property type="project" value="UniProtKB-KW"/>
</dbReference>
<keyword evidence="1" id="KW-0255">Endonuclease</keyword>
<keyword evidence="2" id="KW-1185">Reference proteome</keyword>
<proteinExistence type="predicted"/>
<dbReference type="EMBL" id="LXQA011121017">
    <property type="protein sequence ID" value="MCI85669.1"/>
    <property type="molecule type" value="Genomic_DNA"/>
</dbReference>
<keyword evidence="1" id="KW-0378">Hydrolase</keyword>
<sequence length="52" mass="5806">MIKLALKEWHGAHAQNLPSRIDGLKVRISALEGKEEEDVLSEAEIEELHGIT</sequence>